<accession>A0A0C2Y1R4</accession>
<dbReference type="EMBL" id="KN831834">
    <property type="protein sequence ID" value="KIM35037.1"/>
    <property type="molecule type" value="Genomic_DNA"/>
</dbReference>
<name>A0A0C2Y1R4_HEBCY</name>
<dbReference type="Proteomes" id="UP000053424">
    <property type="component" value="Unassembled WGS sequence"/>
</dbReference>
<evidence type="ECO:0000313" key="2">
    <source>
        <dbReference type="Proteomes" id="UP000053424"/>
    </source>
</evidence>
<reference evidence="2" key="2">
    <citation type="submission" date="2015-01" db="EMBL/GenBank/DDBJ databases">
        <title>Evolutionary Origins and Diversification of the Mycorrhizal Mutualists.</title>
        <authorList>
            <consortium name="DOE Joint Genome Institute"/>
            <consortium name="Mycorrhizal Genomics Consortium"/>
            <person name="Kohler A."/>
            <person name="Kuo A."/>
            <person name="Nagy L.G."/>
            <person name="Floudas D."/>
            <person name="Copeland A."/>
            <person name="Barry K.W."/>
            <person name="Cichocki N."/>
            <person name="Veneault-Fourrey C."/>
            <person name="LaButti K."/>
            <person name="Lindquist E.A."/>
            <person name="Lipzen A."/>
            <person name="Lundell T."/>
            <person name="Morin E."/>
            <person name="Murat C."/>
            <person name="Riley R."/>
            <person name="Ohm R."/>
            <person name="Sun H."/>
            <person name="Tunlid A."/>
            <person name="Henrissat B."/>
            <person name="Grigoriev I.V."/>
            <person name="Hibbett D.S."/>
            <person name="Martin F."/>
        </authorList>
    </citation>
    <scope>NUCLEOTIDE SEQUENCE [LARGE SCALE GENOMIC DNA]</scope>
    <source>
        <strain evidence="2">h7</strain>
    </source>
</reference>
<protein>
    <submittedName>
        <fullName evidence="1">Uncharacterized protein</fullName>
    </submittedName>
</protein>
<organism evidence="1 2">
    <name type="scientific">Hebeloma cylindrosporum</name>
    <dbReference type="NCBI Taxonomy" id="76867"/>
    <lineage>
        <taxon>Eukaryota</taxon>
        <taxon>Fungi</taxon>
        <taxon>Dikarya</taxon>
        <taxon>Basidiomycota</taxon>
        <taxon>Agaricomycotina</taxon>
        <taxon>Agaricomycetes</taxon>
        <taxon>Agaricomycetidae</taxon>
        <taxon>Agaricales</taxon>
        <taxon>Agaricineae</taxon>
        <taxon>Hymenogastraceae</taxon>
        <taxon>Hebeloma</taxon>
    </lineage>
</organism>
<sequence length="73" mass="8793">MPFLSFKTREFAWGFRQWSFRFELSAFMIRNPASLFTTSSRDAFNTPVIQITSWRNQTLLQRTFVRVYMETKA</sequence>
<dbReference type="HOGENOM" id="CLU_2705087_0_0_1"/>
<gene>
    <name evidence="1" type="ORF">M413DRAFT_449920</name>
</gene>
<dbReference type="AlphaFoldDB" id="A0A0C2Y1R4"/>
<evidence type="ECO:0000313" key="1">
    <source>
        <dbReference type="EMBL" id="KIM35037.1"/>
    </source>
</evidence>
<proteinExistence type="predicted"/>
<keyword evidence="2" id="KW-1185">Reference proteome</keyword>
<reference evidence="1 2" key="1">
    <citation type="submission" date="2014-04" db="EMBL/GenBank/DDBJ databases">
        <authorList>
            <consortium name="DOE Joint Genome Institute"/>
            <person name="Kuo A."/>
            <person name="Gay G."/>
            <person name="Dore J."/>
            <person name="Kohler A."/>
            <person name="Nagy L.G."/>
            <person name="Floudas D."/>
            <person name="Copeland A."/>
            <person name="Barry K.W."/>
            <person name="Cichocki N."/>
            <person name="Veneault-Fourrey C."/>
            <person name="LaButti K."/>
            <person name="Lindquist E.A."/>
            <person name="Lipzen A."/>
            <person name="Lundell T."/>
            <person name="Morin E."/>
            <person name="Murat C."/>
            <person name="Sun H."/>
            <person name="Tunlid A."/>
            <person name="Henrissat B."/>
            <person name="Grigoriev I.V."/>
            <person name="Hibbett D.S."/>
            <person name="Martin F."/>
            <person name="Nordberg H.P."/>
            <person name="Cantor M.N."/>
            <person name="Hua S.X."/>
        </authorList>
    </citation>
    <scope>NUCLEOTIDE SEQUENCE [LARGE SCALE GENOMIC DNA]</scope>
    <source>
        <strain evidence="2">h7</strain>
    </source>
</reference>